<dbReference type="Pfam" id="PF00059">
    <property type="entry name" value="Lectin_C"/>
    <property type="match status" value="1"/>
</dbReference>
<evidence type="ECO:0000256" key="3">
    <source>
        <dbReference type="SAM" id="MobiDB-lite"/>
    </source>
</evidence>
<dbReference type="PANTHER" id="PTHR46746">
    <property type="entry name" value="KILLER CELL LECTIN-LIKE RECEPTOR SUBFAMILY F MEMBER 2"/>
    <property type="match status" value="1"/>
</dbReference>
<dbReference type="PROSITE" id="PS50041">
    <property type="entry name" value="C_TYPE_LECTIN_2"/>
    <property type="match status" value="1"/>
</dbReference>
<dbReference type="GO" id="GO:0030246">
    <property type="term" value="F:carbohydrate binding"/>
    <property type="evidence" value="ECO:0007669"/>
    <property type="project" value="UniProtKB-KW"/>
</dbReference>
<evidence type="ECO:0000313" key="6">
    <source>
        <dbReference type="EMBL" id="KFO22974.1"/>
    </source>
</evidence>
<dbReference type="InterPro" id="IPR016186">
    <property type="entry name" value="C-type_lectin-like/link_sf"/>
</dbReference>
<gene>
    <name evidence="6" type="ORF">H920_15624</name>
</gene>
<dbReference type="OMA" id="WICKEPA"/>
<dbReference type="Gene3D" id="3.10.100.10">
    <property type="entry name" value="Mannose-Binding Protein A, subunit A"/>
    <property type="match status" value="1"/>
</dbReference>
<proteinExistence type="predicted"/>
<dbReference type="CDD" id="cd03590">
    <property type="entry name" value="CLECT_DC-SIGN_like"/>
    <property type="match status" value="1"/>
</dbReference>
<dbReference type="PANTHER" id="PTHR46746:SF9">
    <property type="entry name" value="CD209 ANTIGEN-LIKE PROTEIN C-LIKE"/>
    <property type="match status" value="1"/>
</dbReference>
<dbReference type="Proteomes" id="UP000028990">
    <property type="component" value="Unassembled WGS sequence"/>
</dbReference>
<evidence type="ECO:0000313" key="7">
    <source>
        <dbReference type="Proteomes" id="UP000028990"/>
    </source>
</evidence>
<dbReference type="InterPro" id="IPR033989">
    <property type="entry name" value="CD209-like_CTLD"/>
</dbReference>
<evidence type="ECO:0000259" key="5">
    <source>
        <dbReference type="PROSITE" id="PS50041"/>
    </source>
</evidence>
<dbReference type="InterPro" id="IPR051379">
    <property type="entry name" value="C-type_Lectin_Receptor_IMM"/>
</dbReference>
<protein>
    <submittedName>
        <fullName evidence="6">CD209 antigen-like protein 2</fullName>
    </submittedName>
</protein>
<keyword evidence="2" id="KW-1015">Disulfide bond</keyword>
<dbReference type="InterPro" id="IPR018378">
    <property type="entry name" value="C-type_lectin_CS"/>
</dbReference>
<dbReference type="SMART" id="SM00034">
    <property type="entry name" value="CLECT"/>
    <property type="match status" value="1"/>
</dbReference>
<dbReference type="SUPFAM" id="SSF56436">
    <property type="entry name" value="C-type lectin-like"/>
    <property type="match status" value="1"/>
</dbReference>
<evidence type="ECO:0000256" key="4">
    <source>
        <dbReference type="SAM" id="Phobius"/>
    </source>
</evidence>
<feature type="transmembrane region" description="Helical" evidence="4">
    <location>
        <begin position="55"/>
        <end position="75"/>
    </location>
</feature>
<dbReference type="OrthoDB" id="2142683at2759"/>
<dbReference type="InterPro" id="IPR001304">
    <property type="entry name" value="C-type_lectin-like"/>
</dbReference>
<reference evidence="6 7" key="1">
    <citation type="submission" date="2013-11" db="EMBL/GenBank/DDBJ databases">
        <title>The Damaraland mole rat (Fukomys damarensis) genome and evolution of African mole rats.</title>
        <authorList>
            <person name="Gladyshev V.N."/>
            <person name="Fang X."/>
        </authorList>
    </citation>
    <scope>NUCLEOTIDE SEQUENCE [LARGE SCALE GENOMIC DNA]</scope>
    <source>
        <tissue evidence="6">Liver</tissue>
    </source>
</reference>
<keyword evidence="4" id="KW-0472">Membrane</keyword>
<evidence type="ECO:0000256" key="1">
    <source>
        <dbReference type="ARBA" id="ARBA00022734"/>
    </source>
</evidence>
<accession>A0A091CU15</accession>
<dbReference type="STRING" id="885580.ENSFDAP00000016307"/>
<feature type="region of interest" description="Disordered" evidence="3">
    <location>
        <begin position="1"/>
        <end position="22"/>
    </location>
</feature>
<keyword evidence="4" id="KW-0812">Transmembrane</keyword>
<name>A0A091CU15_FUKDA</name>
<dbReference type="eggNOG" id="KOG4297">
    <property type="taxonomic scope" value="Eukaryota"/>
</dbReference>
<dbReference type="PROSITE" id="PS00615">
    <property type="entry name" value="C_TYPE_LECTIN_1"/>
    <property type="match status" value="1"/>
</dbReference>
<keyword evidence="7" id="KW-1185">Reference proteome</keyword>
<dbReference type="EMBL" id="KN123867">
    <property type="protein sequence ID" value="KFO22974.1"/>
    <property type="molecule type" value="Genomic_DNA"/>
</dbReference>
<keyword evidence="1" id="KW-0430">Lectin</keyword>
<evidence type="ECO:0000256" key="2">
    <source>
        <dbReference type="ARBA" id="ARBA00023157"/>
    </source>
</evidence>
<sequence length="239" mass="26938">MRDAEEARTQPLGPQDEEEPTSGGTGYFIKGFGFQPTYCLQNMAGRLGRGSVAPVLQLLSLALFTVVLVVILVKVSKVPSYQERRQEKQKIDKEMSQLKTGIAGLCRPCPWDWTLFQRNCYFFSQSKRNWADSVIACQDMGAQLVVIKSVEEQNFLQLNAKNKGPTWMGLSDLKKEGVWQWVDGSHLWFSLSNNWLPGEPNNDGDEDCAEFRGDGWNDGKCRVEKFWICKEPAASCSSP</sequence>
<keyword evidence="4" id="KW-1133">Transmembrane helix</keyword>
<organism evidence="6 7">
    <name type="scientific">Fukomys damarensis</name>
    <name type="common">Damaraland mole rat</name>
    <name type="synonym">Cryptomys damarensis</name>
    <dbReference type="NCBI Taxonomy" id="885580"/>
    <lineage>
        <taxon>Eukaryota</taxon>
        <taxon>Metazoa</taxon>
        <taxon>Chordata</taxon>
        <taxon>Craniata</taxon>
        <taxon>Vertebrata</taxon>
        <taxon>Euteleostomi</taxon>
        <taxon>Mammalia</taxon>
        <taxon>Eutheria</taxon>
        <taxon>Euarchontoglires</taxon>
        <taxon>Glires</taxon>
        <taxon>Rodentia</taxon>
        <taxon>Hystricomorpha</taxon>
        <taxon>Bathyergidae</taxon>
        <taxon>Fukomys</taxon>
    </lineage>
</organism>
<dbReference type="AlphaFoldDB" id="A0A091CU15"/>
<dbReference type="InterPro" id="IPR016187">
    <property type="entry name" value="CTDL_fold"/>
</dbReference>
<feature type="domain" description="C-type lectin" evidence="5">
    <location>
        <begin position="116"/>
        <end position="230"/>
    </location>
</feature>